<dbReference type="EMBL" id="LWDX02041824">
    <property type="protein sequence ID" value="OEL23721.1"/>
    <property type="molecule type" value="Genomic_DNA"/>
</dbReference>
<evidence type="ECO:0000313" key="2">
    <source>
        <dbReference type="EMBL" id="OEL23721.1"/>
    </source>
</evidence>
<feature type="signal peptide" evidence="1">
    <location>
        <begin position="1"/>
        <end position="19"/>
    </location>
</feature>
<proteinExistence type="predicted"/>
<keyword evidence="3" id="KW-1185">Reference proteome</keyword>
<comment type="caution">
    <text evidence="2">The sequence shown here is derived from an EMBL/GenBank/DDBJ whole genome shotgun (WGS) entry which is preliminary data.</text>
</comment>
<evidence type="ECO:0000313" key="3">
    <source>
        <dbReference type="Proteomes" id="UP000095767"/>
    </source>
</evidence>
<reference evidence="2 3" key="1">
    <citation type="submission" date="2016-09" db="EMBL/GenBank/DDBJ databases">
        <title>The draft genome of Dichanthelium oligosanthes: A C3 panicoid grass species.</title>
        <authorList>
            <person name="Studer A.J."/>
            <person name="Schnable J.C."/>
            <person name="Brutnell T.P."/>
        </authorList>
    </citation>
    <scope>NUCLEOTIDE SEQUENCE [LARGE SCALE GENOMIC DNA]</scope>
    <source>
        <strain evidence="3">cv. Kellogg 1175</strain>
        <tissue evidence="2">Leaf</tissue>
    </source>
</reference>
<dbReference type="AlphaFoldDB" id="A0A1E5VF32"/>
<keyword evidence="1" id="KW-0732">Signal</keyword>
<sequence length="74" mass="7654">LPLCMVFLVALLVVSAMHAVPAEAGRSRAGRALAGGSIGYDPLNPSIMPSAGPGGPYTRPCRYIYRCPPAIATL</sequence>
<dbReference type="Proteomes" id="UP000095767">
    <property type="component" value="Unassembled WGS sequence"/>
</dbReference>
<feature type="non-terminal residue" evidence="2">
    <location>
        <position position="1"/>
    </location>
</feature>
<feature type="chain" id="PRO_5009188060" evidence="1">
    <location>
        <begin position="20"/>
        <end position="74"/>
    </location>
</feature>
<organism evidence="2 3">
    <name type="scientific">Dichanthelium oligosanthes</name>
    <dbReference type="NCBI Taxonomy" id="888268"/>
    <lineage>
        <taxon>Eukaryota</taxon>
        <taxon>Viridiplantae</taxon>
        <taxon>Streptophyta</taxon>
        <taxon>Embryophyta</taxon>
        <taxon>Tracheophyta</taxon>
        <taxon>Spermatophyta</taxon>
        <taxon>Magnoliopsida</taxon>
        <taxon>Liliopsida</taxon>
        <taxon>Poales</taxon>
        <taxon>Poaceae</taxon>
        <taxon>PACMAD clade</taxon>
        <taxon>Panicoideae</taxon>
        <taxon>Panicodae</taxon>
        <taxon>Paniceae</taxon>
        <taxon>Dichantheliinae</taxon>
        <taxon>Dichanthelium</taxon>
    </lineage>
</organism>
<evidence type="ECO:0000256" key="1">
    <source>
        <dbReference type="SAM" id="SignalP"/>
    </source>
</evidence>
<accession>A0A1E5VF32</accession>
<gene>
    <name evidence="2" type="ORF">BAE44_0015260</name>
</gene>
<name>A0A1E5VF32_9POAL</name>
<protein>
    <submittedName>
        <fullName evidence="2">Uncharacterized protein</fullName>
    </submittedName>
</protein>